<dbReference type="EMBL" id="JAGTTL010000039">
    <property type="protein sequence ID" value="KAK6291579.1"/>
    <property type="molecule type" value="Genomic_DNA"/>
</dbReference>
<accession>A0AAN8KB33</accession>
<feature type="chain" id="PRO_5042905641" evidence="1">
    <location>
        <begin position="16"/>
        <end position="54"/>
    </location>
</feature>
<reference evidence="2 3" key="1">
    <citation type="submission" date="2021-04" db="EMBL/GenBank/DDBJ databases">
        <authorList>
            <person name="De Guttry C."/>
            <person name="Zahm M."/>
            <person name="Klopp C."/>
            <person name="Cabau C."/>
            <person name="Louis A."/>
            <person name="Berthelot C."/>
            <person name="Parey E."/>
            <person name="Roest Crollius H."/>
            <person name="Montfort J."/>
            <person name="Robinson-Rechavi M."/>
            <person name="Bucao C."/>
            <person name="Bouchez O."/>
            <person name="Gislard M."/>
            <person name="Lluch J."/>
            <person name="Milhes M."/>
            <person name="Lampietro C."/>
            <person name="Lopez Roques C."/>
            <person name="Donnadieu C."/>
            <person name="Braasch I."/>
            <person name="Desvignes T."/>
            <person name="Postlethwait J."/>
            <person name="Bobe J."/>
            <person name="Wedekind C."/>
            <person name="Guiguen Y."/>
        </authorList>
    </citation>
    <scope>NUCLEOTIDE SEQUENCE [LARGE SCALE GENOMIC DNA]</scope>
    <source>
        <strain evidence="2">Cs_M1</strain>
        <tissue evidence="2">Blood</tissue>
    </source>
</reference>
<dbReference type="Proteomes" id="UP001356427">
    <property type="component" value="Unassembled WGS sequence"/>
</dbReference>
<dbReference type="AlphaFoldDB" id="A0AAN8KB33"/>
<feature type="signal peptide" evidence="1">
    <location>
        <begin position="1"/>
        <end position="15"/>
    </location>
</feature>
<comment type="caution">
    <text evidence="2">The sequence shown here is derived from an EMBL/GenBank/DDBJ whole genome shotgun (WGS) entry which is preliminary data.</text>
</comment>
<evidence type="ECO:0000313" key="3">
    <source>
        <dbReference type="Proteomes" id="UP001356427"/>
    </source>
</evidence>
<protein>
    <submittedName>
        <fullName evidence="2">Uncharacterized protein</fullName>
    </submittedName>
</protein>
<keyword evidence="3" id="KW-1185">Reference proteome</keyword>
<name>A0AAN8KB33_9TELE</name>
<proteinExistence type="predicted"/>
<evidence type="ECO:0000313" key="2">
    <source>
        <dbReference type="EMBL" id="KAK6291579.1"/>
    </source>
</evidence>
<keyword evidence="1" id="KW-0732">Signal</keyword>
<gene>
    <name evidence="2" type="ORF">J4Q44_G00373630</name>
</gene>
<sequence length="54" mass="6567">MIFFIFPFWSIVVQHYFILFKHETNVALLFYCGRFVQNHYFSINHLGKILLLSL</sequence>
<organism evidence="2 3">
    <name type="scientific">Coregonus suidteri</name>
    <dbReference type="NCBI Taxonomy" id="861788"/>
    <lineage>
        <taxon>Eukaryota</taxon>
        <taxon>Metazoa</taxon>
        <taxon>Chordata</taxon>
        <taxon>Craniata</taxon>
        <taxon>Vertebrata</taxon>
        <taxon>Euteleostomi</taxon>
        <taxon>Actinopterygii</taxon>
        <taxon>Neopterygii</taxon>
        <taxon>Teleostei</taxon>
        <taxon>Protacanthopterygii</taxon>
        <taxon>Salmoniformes</taxon>
        <taxon>Salmonidae</taxon>
        <taxon>Coregoninae</taxon>
        <taxon>Coregonus</taxon>
    </lineage>
</organism>
<evidence type="ECO:0000256" key="1">
    <source>
        <dbReference type="SAM" id="SignalP"/>
    </source>
</evidence>